<evidence type="ECO:0000259" key="3">
    <source>
        <dbReference type="PROSITE" id="PS51212"/>
    </source>
</evidence>
<evidence type="ECO:0000313" key="4">
    <source>
        <dbReference type="EMBL" id="KAG9257087.1"/>
    </source>
</evidence>
<dbReference type="InterPro" id="IPR002889">
    <property type="entry name" value="WSC_carb-bd"/>
</dbReference>
<dbReference type="EMBL" id="MU251246">
    <property type="protein sequence ID" value="KAG9257087.1"/>
    <property type="molecule type" value="Genomic_DNA"/>
</dbReference>
<dbReference type="AlphaFoldDB" id="A0A9P7ZSP5"/>
<dbReference type="SMART" id="SM00321">
    <property type="entry name" value="WSC"/>
    <property type="match status" value="1"/>
</dbReference>
<dbReference type="Proteomes" id="UP000887229">
    <property type="component" value="Unassembled WGS sequence"/>
</dbReference>
<feature type="domain" description="WSC" evidence="3">
    <location>
        <begin position="33"/>
        <end position="128"/>
    </location>
</feature>
<feature type="compositionally biased region" description="Low complexity" evidence="1">
    <location>
        <begin position="163"/>
        <end position="195"/>
    </location>
</feature>
<comment type="caution">
    <text evidence="4">The sequence shown here is derived from an EMBL/GenBank/DDBJ whole genome shotgun (WGS) entry which is preliminary data.</text>
</comment>
<feature type="region of interest" description="Disordered" evidence="1">
    <location>
        <begin position="163"/>
        <end position="200"/>
    </location>
</feature>
<feature type="chain" id="PRO_5040251146" description="WSC domain-containing protein" evidence="2">
    <location>
        <begin position="16"/>
        <end position="209"/>
    </location>
</feature>
<keyword evidence="5" id="KW-1185">Reference proteome</keyword>
<dbReference type="Pfam" id="PF01822">
    <property type="entry name" value="WSC"/>
    <property type="match status" value="1"/>
</dbReference>
<sequence>MKWLILAGLCEYALSTPSLDFKFWGDETPQNGKITSQGCFKNEADLTLMADVKPFTVSAGACAQRCLKDESDNYTIMGLQGHHCWCGSHMPQEDDKTAAEDCNYACPGYPGEACGGVGDNKAFNIFNLGIDLTPDVYGMGGDDSSEDNSDKTTSTDIIATTESATSTVTSEGETVTVTTTSTPDGTPGGNPTSSTRFGGRRRWTWLSIS</sequence>
<organism evidence="4 5">
    <name type="scientific">Emericellopsis atlantica</name>
    <dbReference type="NCBI Taxonomy" id="2614577"/>
    <lineage>
        <taxon>Eukaryota</taxon>
        <taxon>Fungi</taxon>
        <taxon>Dikarya</taxon>
        <taxon>Ascomycota</taxon>
        <taxon>Pezizomycotina</taxon>
        <taxon>Sordariomycetes</taxon>
        <taxon>Hypocreomycetidae</taxon>
        <taxon>Hypocreales</taxon>
        <taxon>Bionectriaceae</taxon>
        <taxon>Emericellopsis</taxon>
    </lineage>
</organism>
<evidence type="ECO:0000256" key="1">
    <source>
        <dbReference type="SAM" id="MobiDB-lite"/>
    </source>
</evidence>
<dbReference type="RefSeq" id="XP_046121011.1">
    <property type="nucleotide sequence ID" value="XM_046259836.1"/>
</dbReference>
<evidence type="ECO:0000313" key="5">
    <source>
        <dbReference type="Proteomes" id="UP000887229"/>
    </source>
</evidence>
<dbReference type="OrthoDB" id="2019572at2759"/>
<feature type="signal peptide" evidence="2">
    <location>
        <begin position="1"/>
        <end position="15"/>
    </location>
</feature>
<proteinExistence type="predicted"/>
<name>A0A9P7ZSP5_9HYPO</name>
<protein>
    <recommendedName>
        <fullName evidence="3">WSC domain-containing protein</fullName>
    </recommendedName>
</protein>
<dbReference type="PROSITE" id="PS51212">
    <property type="entry name" value="WSC"/>
    <property type="match status" value="1"/>
</dbReference>
<evidence type="ECO:0000256" key="2">
    <source>
        <dbReference type="SAM" id="SignalP"/>
    </source>
</evidence>
<accession>A0A9P7ZSP5</accession>
<dbReference type="GeneID" id="70290739"/>
<gene>
    <name evidence="4" type="ORF">F5Z01DRAFT_450691</name>
</gene>
<keyword evidence="2" id="KW-0732">Signal</keyword>
<reference evidence="4" key="1">
    <citation type="journal article" date="2021" name="IMA Fungus">
        <title>Genomic characterization of three marine fungi, including Emericellopsis atlantica sp. nov. with signatures of a generalist lifestyle and marine biomass degradation.</title>
        <authorList>
            <person name="Hagestad O.C."/>
            <person name="Hou L."/>
            <person name="Andersen J.H."/>
            <person name="Hansen E.H."/>
            <person name="Altermark B."/>
            <person name="Li C."/>
            <person name="Kuhnert E."/>
            <person name="Cox R.J."/>
            <person name="Crous P.W."/>
            <person name="Spatafora J.W."/>
            <person name="Lail K."/>
            <person name="Amirebrahimi M."/>
            <person name="Lipzen A."/>
            <person name="Pangilinan J."/>
            <person name="Andreopoulos W."/>
            <person name="Hayes R.D."/>
            <person name="Ng V."/>
            <person name="Grigoriev I.V."/>
            <person name="Jackson S.A."/>
            <person name="Sutton T.D.S."/>
            <person name="Dobson A.D.W."/>
            <person name="Rama T."/>
        </authorList>
    </citation>
    <scope>NUCLEOTIDE SEQUENCE</scope>
    <source>
        <strain evidence="4">TS7</strain>
    </source>
</reference>